<feature type="chain" id="PRO_5025418624" evidence="1">
    <location>
        <begin position="22"/>
        <end position="122"/>
    </location>
</feature>
<sequence length="122" mass="14537">MKRFRNLTSFLRATFAISVSASGFLYEVPTGDRALLSSVFRKLVHARLYLRDRQIQQLLLRMSWVVWSRLFRRVGHYNKTTCKNENRCGFSLSQSLGFYLFCFLATKGRLLRLWRHRTIKKK</sequence>
<keyword evidence="1" id="KW-0732">Signal</keyword>
<name>A0A6B0UNL0_IXORI</name>
<feature type="signal peptide" evidence="1">
    <location>
        <begin position="1"/>
        <end position="21"/>
    </location>
</feature>
<evidence type="ECO:0000256" key="1">
    <source>
        <dbReference type="SAM" id="SignalP"/>
    </source>
</evidence>
<organism evidence="2">
    <name type="scientific">Ixodes ricinus</name>
    <name type="common">Common tick</name>
    <name type="synonym">Acarus ricinus</name>
    <dbReference type="NCBI Taxonomy" id="34613"/>
    <lineage>
        <taxon>Eukaryota</taxon>
        <taxon>Metazoa</taxon>
        <taxon>Ecdysozoa</taxon>
        <taxon>Arthropoda</taxon>
        <taxon>Chelicerata</taxon>
        <taxon>Arachnida</taxon>
        <taxon>Acari</taxon>
        <taxon>Parasitiformes</taxon>
        <taxon>Ixodida</taxon>
        <taxon>Ixodoidea</taxon>
        <taxon>Ixodidae</taxon>
        <taxon>Ixodinae</taxon>
        <taxon>Ixodes</taxon>
    </lineage>
</organism>
<protein>
    <submittedName>
        <fullName evidence="2">Putative secreted protein</fullName>
    </submittedName>
</protein>
<evidence type="ECO:0000313" key="2">
    <source>
        <dbReference type="EMBL" id="MXU91399.1"/>
    </source>
</evidence>
<accession>A0A6B0UNL0</accession>
<dbReference type="EMBL" id="GIFC01009316">
    <property type="protein sequence ID" value="MXU91399.1"/>
    <property type="molecule type" value="Transcribed_RNA"/>
</dbReference>
<dbReference type="AlphaFoldDB" id="A0A6B0UNL0"/>
<reference evidence="2" key="1">
    <citation type="submission" date="2019-12" db="EMBL/GenBank/DDBJ databases">
        <title>An insight into the sialome of adult female Ixodes ricinus ticks feeding for 6 days.</title>
        <authorList>
            <person name="Perner J."/>
            <person name="Ribeiro J.M.C."/>
        </authorList>
    </citation>
    <scope>NUCLEOTIDE SEQUENCE</scope>
    <source>
        <strain evidence="2">Semi-engorged</strain>
        <tissue evidence="2">Salivary glands</tissue>
    </source>
</reference>
<proteinExistence type="predicted"/>